<reference evidence="12 13" key="2">
    <citation type="journal article" date="2012" name="Proc. Natl. Acad. Sci. U.S.A.">
        <title>Antigenic diversity is generated by distinct evolutionary mechanisms in African trypanosome species.</title>
        <authorList>
            <person name="Jackson A.P."/>
            <person name="Berry A."/>
            <person name="Aslett M."/>
            <person name="Allison H.C."/>
            <person name="Burton P."/>
            <person name="Vavrova-Anderson J."/>
            <person name="Brown R."/>
            <person name="Browne H."/>
            <person name="Corton N."/>
            <person name="Hauser H."/>
            <person name="Gamble J."/>
            <person name="Gilderthorp R."/>
            <person name="Marcello L."/>
            <person name="McQuillan J."/>
            <person name="Otto T.D."/>
            <person name="Quail M.A."/>
            <person name="Sanders M.J."/>
            <person name="van Tonder A."/>
            <person name="Ginger M.L."/>
            <person name="Field M.C."/>
            <person name="Barry J.D."/>
            <person name="Hertz-Fowler C."/>
            <person name="Berriman M."/>
        </authorList>
    </citation>
    <scope>NUCLEOTIDE SEQUENCE [LARGE SCALE GENOMIC DNA]</scope>
    <source>
        <strain evidence="12 13">IL3000</strain>
    </source>
</reference>
<keyword evidence="6" id="KW-0472">Membrane</keyword>
<dbReference type="AlphaFoldDB" id="F9W4M7"/>
<dbReference type="EMBL" id="CAEQ01000579">
    <property type="protein sequence ID" value="CCD12121.1"/>
    <property type="molecule type" value="Genomic_DNA"/>
</dbReference>
<evidence type="ECO:0000256" key="8">
    <source>
        <dbReference type="ARBA" id="ARBA00023288"/>
    </source>
</evidence>
<keyword evidence="3" id="KW-1003">Cell membrane</keyword>
<feature type="signal peptide" evidence="10">
    <location>
        <begin position="1"/>
        <end position="22"/>
    </location>
</feature>
<proteinExistence type="predicted"/>
<organism evidence="12 13">
    <name type="scientific">Trypanosoma congolense (strain IL3000)</name>
    <dbReference type="NCBI Taxonomy" id="1068625"/>
    <lineage>
        <taxon>Eukaryota</taxon>
        <taxon>Discoba</taxon>
        <taxon>Euglenozoa</taxon>
        <taxon>Kinetoplastea</taxon>
        <taxon>Metakinetoplastina</taxon>
        <taxon>Trypanosomatida</taxon>
        <taxon>Trypanosomatidae</taxon>
        <taxon>Trypanosoma</taxon>
        <taxon>Nannomonas</taxon>
    </lineage>
</organism>
<dbReference type="GO" id="GO:0098552">
    <property type="term" value="C:side of membrane"/>
    <property type="evidence" value="ECO:0007669"/>
    <property type="project" value="UniProtKB-KW"/>
</dbReference>
<evidence type="ECO:0000313" key="13">
    <source>
        <dbReference type="Proteomes" id="UP000000702"/>
    </source>
</evidence>
<evidence type="ECO:0000256" key="5">
    <source>
        <dbReference type="ARBA" id="ARBA00022729"/>
    </source>
</evidence>
<evidence type="ECO:0000256" key="7">
    <source>
        <dbReference type="ARBA" id="ARBA00023180"/>
    </source>
</evidence>
<dbReference type="Pfam" id="PF13206">
    <property type="entry name" value="VSG_B"/>
    <property type="match status" value="1"/>
</dbReference>
<keyword evidence="7" id="KW-0325">Glycoprotein</keyword>
<evidence type="ECO:0000256" key="9">
    <source>
        <dbReference type="SAM" id="MobiDB-lite"/>
    </source>
</evidence>
<feature type="chain" id="PRO_5003394551" evidence="10">
    <location>
        <begin position="23"/>
        <end position="431"/>
    </location>
</feature>
<reference evidence="13" key="1">
    <citation type="submission" date="2011-07" db="EMBL/GenBank/DDBJ databases">
        <title>Divergent evolution of antigenic variation in African trypanosomes.</title>
        <authorList>
            <person name="Jackson A.P."/>
            <person name="Berry A."/>
            <person name="Allison H.C."/>
            <person name="Burton P."/>
            <person name="Anderson J."/>
            <person name="Aslett M."/>
            <person name="Brown R."/>
            <person name="Corton N."/>
            <person name="Harris D."/>
            <person name="Hauser H."/>
            <person name="Gamble J."/>
            <person name="Gilderthorp R."/>
            <person name="McQuillan J."/>
            <person name="Quail M.A."/>
            <person name="Sanders M."/>
            <person name="Van Tonder A."/>
            <person name="Ginger M.L."/>
            <person name="Donelson J.E."/>
            <person name="Field M.C."/>
            <person name="Barry J.D."/>
            <person name="Berriman M."/>
            <person name="Hertz-Fowler C."/>
        </authorList>
    </citation>
    <scope>NUCLEOTIDE SEQUENCE [LARGE SCALE GENOMIC DNA]</scope>
    <source>
        <strain evidence="13">IL3000</strain>
    </source>
</reference>
<dbReference type="InterPro" id="IPR025932">
    <property type="entry name" value="Trypano_VSG_B_N_dom"/>
</dbReference>
<sequence>MSMACFVNVITIFVVVVSVVSGELEIDRDDNIEPFSLLCRIYNVAKNPPINYVDLREPVQIVEEIDALNKSLLKEQRHGEEEDSGNNSKTQLPHTTTREAALLQTSLNQITQRAHKILDEINKMDVTENIEKAKAEFHKVIFGDGGNESNLCHATVNDMDNRSVACGDTGLSSKGASAGKNLVVDFFCLCAMRTESGEGAKQACGFFVGKIDYYYGWGEQGPWGSSTMWASIKGGCGKRMQQHPKSTAEARHILDQFLKHLKTGGVYRQIKCEKNPHPNCKKAIVEDSNRKEGMLGTGVTVDNTAKVTCDGKKGDDKKPEAGGVCVYYGKESEWKNIPWVIKYESALTTVEYANNQTASIQRDIQKLQTLLHRAEEIYETAKVITEIQNPIRLASVFPNASGNLTAYNTTRIRSYSYISRPCFMLLCVLLL</sequence>
<keyword evidence="4" id="KW-0336">GPI-anchor</keyword>
<evidence type="ECO:0000256" key="2">
    <source>
        <dbReference type="ARBA" id="ARBA00004609"/>
    </source>
</evidence>
<name>F9W4M7_TRYCI</name>
<dbReference type="Proteomes" id="UP000000702">
    <property type="component" value="Unassembled WGS sequence"/>
</dbReference>
<evidence type="ECO:0000259" key="11">
    <source>
        <dbReference type="Pfam" id="PF13206"/>
    </source>
</evidence>
<evidence type="ECO:0000256" key="4">
    <source>
        <dbReference type="ARBA" id="ARBA00022622"/>
    </source>
</evidence>
<accession>F9W4M7</accession>
<gene>
    <name evidence="12" type="ORF">TCIL3000_0_30350</name>
</gene>
<dbReference type="VEuPathDB" id="TriTrypDB:TcIL3000_0_30350"/>
<comment type="subcellular location">
    <subcellularLocation>
        <location evidence="2">Cell membrane</location>
        <topology evidence="2">Lipid-anchor</topology>
        <topology evidence="2">GPI-anchor</topology>
    </subcellularLocation>
</comment>
<dbReference type="GO" id="GO:0005886">
    <property type="term" value="C:plasma membrane"/>
    <property type="evidence" value="ECO:0007669"/>
    <property type="project" value="UniProtKB-SubCell"/>
</dbReference>
<evidence type="ECO:0000256" key="1">
    <source>
        <dbReference type="ARBA" id="ARBA00002523"/>
    </source>
</evidence>
<feature type="region of interest" description="Disordered" evidence="9">
    <location>
        <begin position="75"/>
        <end position="95"/>
    </location>
</feature>
<keyword evidence="13" id="KW-1185">Reference proteome</keyword>
<evidence type="ECO:0000256" key="6">
    <source>
        <dbReference type="ARBA" id="ARBA00023136"/>
    </source>
</evidence>
<keyword evidence="5 10" id="KW-0732">Signal</keyword>
<comment type="function">
    <text evidence="1">VSG forms a coat on the surface of the parasite. The trypanosome evades the immune response of the host by expressing a series of antigenically distinct VSGs from an estimated 1000 VSG genes.</text>
</comment>
<evidence type="ECO:0000313" key="12">
    <source>
        <dbReference type="EMBL" id="CCD12121.1"/>
    </source>
</evidence>
<protein>
    <submittedName>
        <fullName evidence="12">Variant surface glycoprotein</fullName>
    </submittedName>
</protein>
<evidence type="ECO:0000256" key="3">
    <source>
        <dbReference type="ARBA" id="ARBA00022475"/>
    </source>
</evidence>
<comment type="caution">
    <text evidence="12">The sequence shown here is derived from an EMBL/GenBank/DDBJ whole genome shotgun (WGS) entry which is preliminary data.</text>
</comment>
<feature type="compositionally biased region" description="Polar residues" evidence="9">
    <location>
        <begin position="85"/>
        <end position="95"/>
    </location>
</feature>
<keyword evidence="8" id="KW-0449">Lipoprotein</keyword>
<evidence type="ECO:0000256" key="10">
    <source>
        <dbReference type="SAM" id="SignalP"/>
    </source>
</evidence>
<feature type="domain" description="Trypanosome variant surface glycoprotein B-type N-terminal" evidence="11">
    <location>
        <begin position="86"/>
        <end position="365"/>
    </location>
</feature>